<reference evidence="4" key="2">
    <citation type="journal article" date="2019" name="Int. J. Syst. Evol. Microbiol.">
        <title>The Global Catalogue of Microorganisms (GCM) 10K type strain sequencing project: providing services to taxonomists for standard genome sequencing and annotation.</title>
        <authorList>
            <consortium name="The Broad Institute Genomics Platform"/>
            <consortium name="The Broad Institute Genome Sequencing Center for Infectious Disease"/>
            <person name="Wu L."/>
            <person name="Ma J."/>
        </authorList>
    </citation>
    <scope>NUCLEOTIDE SEQUENCE [LARGE SCALE GENOMIC DNA]</scope>
    <source>
        <strain evidence="4">CGMCC 4.7132</strain>
    </source>
</reference>
<sequence>MITMDHQSWDMDETGDVQREPVRVGAADPVEAAGISYGYARI</sequence>
<evidence type="ECO:0000313" key="3">
    <source>
        <dbReference type="EMBL" id="MFC4534478.1"/>
    </source>
</evidence>
<name>A0ABV9CP25_9ACTN</name>
<accession>A0ABV9CP25</accession>
<protein>
    <submittedName>
        <fullName evidence="2">Uncharacterized protein</fullName>
    </submittedName>
</protein>
<dbReference type="EMBL" id="JBHSFP010000023">
    <property type="protein sequence ID" value="MFC4534478.1"/>
    <property type="molecule type" value="Genomic_DNA"/>
</dbReference>
<reference evidence="2" key="1">
    <citation type="journal article" date="2014" name="Int. J. Syst. Evol. Microbiol.">
        <title>Complete genome of a new Firmicutes species belonging to the dominant human colonic microbiota ('Ruminococcus bicirculans') reveals two chromosomes and a selective capacity to utilize plant glucans.</title>
        <authorList>
            <consortium name="NISC Comparative Sequencing Program"/>
            <person name="Wegmann U."/>
            <person name="Louis P."/>
            <person name="Goesmann A."/>
            <person name="Henrissat B."/>
            <person name="Duncan S.H."/>
            <person name="Flint H.J."/>
        </authorList>
    </citation>
    <scope>NUCLEOTIDE SEQUENCE</scope>
    <source>
        <strain evidence="2">CGMCC 4.7132</strain>
    </source>
</reference>
<organism evidence="2 4">
    <name type="scientific">Sphaerisporangium dianthi</name>
    <dbReference type="NCBI Taxonomy" id="1436120"/>
    <lineage>
        <taxon>Bacteria</taxon>
        <taxon>Bacillati</taxon>
        <taxon>Actinomycetota</taxon>
        <taxon>Actinomycetes</taxon>
        <taxon>Streptosporangiales</taxon>
        <taxon>Streptosporangiaceae</taxon>
        <taxon>Sphaerisporangium</taxon>
    </lineage>
</organism>
<evidence type="ECO:0000256" key="1">
    <source>
        <dbReference type="SAM" id="MobiDB-lite"/>
    </source>
</evidence>
<keyword evidence="4" id="KW-1185">Reference proteome</keyword>
<comment type="caution">
    <text evidence="2">The sequence shown here is derived from an EMBL/GenBank/DDBJ whole genome shotgun (WGS) entry which is preliminary data.</text>
</comment>
<proteinExistence type="predicted"/>
<dbReference type="Proteomes" id="UP001596004">
    <property type="component" value="Unassembled WGS sequence"/>
</dbReference>
<dbReference type="EMBL" id="JBHSFP010000023">
    <property type="protein sequence ID" value="MFC4534477.1"/>
    <property type="molecule type" value="Genomic_DNA"/>
</dbReference>
<gene>
    <name evidence="2" type="ORF">ACFO60_27280</name>
    <name evidence="3" type="ORF">ACFO60_27285</name>
</gene>
<evidence type="ECO:0000313" key="4">
    <source>
        <dbReference type="Proteomes" id="UP001596004"/>
    </source>
</evidence>
<evidence type="ECO:0000313" key="2">
    <source>
        <dbReference type="EMBL" id="MFC4534477.1"/>
    </source>
</evidence>
<reference evidence="2" key="3">
    <citation type="submission" date="2024-09" db="EMBL/GenBank/DDBJ databases">
        <authorList>
            <person name="Sun Q."/>
            <person name="Mori K."/>
        </authorList>
    </citation>
    <scope>NUCLEOTIDE SEQUENCE</scope>
    <source>
        <strain evidence="2">CGMCC 4.7132</strain>
    </source>
</reference>
<feature type="region of interest" description="Disordered" evidence="1">
    <location>
        <begin position="1"/>
        <end position="25"/>
    </location>
</feature>